<feature type="compositionally biased region" description="Polar residues" evidence="2">
    <location>
        <begin position="350"/>
        <end position="359"/>
    </location>
</feature>
<accession>A0AAV9HVL1</accession>
<comment type="caution">
    <text evidence="4">The sequence shown here is derived from an EMBL/GenBank/DDBJ whole genome shotgun (WGS) entry which is preliminary data.</text>
</comment>
<sequence length="546" mass="60243">MDNLPRSQRAGPIPQTALSRHQQPHSRDPIAFPKNKGSACRTPEEQGLLVLAHPPPPGGEEKVGTFESYTYNGPHPSEPRGSGTPRLLPTIDILAGEISKLCLRIDSGTCKTALSDEQLRPNSLHSGNADNSTRASAATSFNGFTSARSGSTKRTATGGDAGAQDDDDGLNPRDGDSNDAGRSKGVKSLPAVNEAGFECPYRKRNPIRFNCYAMPKCAKPFSDFSKLKKHLKDCHARAGGQSSQDPEDGLDADSLDDLTKRSASDKIGTWDKLWSTLFPGDQRIPSPHFVPCIDVYRNHIEALKSRFIDNEHQRKREMIEAGVEWTQGMEDLMQRHLSGIEEEFNTQLGLLDSPSQEPSNHQHHHAQQQRPHHSSHAELQSPAQAQSRPKYPPLAPKVDVPFQDPQSIPMQPEQQYRIYAPQNLGYDAATSTHQVLAYSAPFNQDISHLAGSAPASRLTGLDDSSHILTAFQQPSSSLYFNVNNIGLNHSAAYHDPRNSLQGHGDAMRNYVEPFRGRGQNQPPFPNWQEHGYHHNPSAEEDDRDEV</sequence>
<dbReference type="EMBL" id="MU864945">
    <property type="protein sequence ID" value="KAK4464763.1"/>
    <property type="molecule type" value="Genomic_DNA"/>
</dbReference>
<dbReference type="Proteomes" id="UP001321749">
    <property type="component" value="Unassembled WGS sequence"/>
</dbReference>
<dbReference type="AlphaFoldDB" id="A0AAV9HVL1"/>
<organism evidence="4 5">
    <name type="scientific">Cladorrhinum samala</name>
    <dbReference type="NCBI Taxonomy" id="585594"/>
    <lineage>
        <taxon>Eukaryota</taxon>
        <taxon>Fungi</taxon>
        <taxon>Dikarya</taxon>
        <taxon>Ascomycota</taxon>
        <taxon>Pezizomycotina</taxon>
        <taxon>Sordariomycetes</taxon>
        <taxon>Sordariomycetidae</taxon>
        <taxon>Sordariales</taxon>
        <taxon>Podosporaceae</taxon>
        <taxon>Cladorrhinum</taxon>
    </lineage>
</organism>
<protein>
    <recommendedName>
        <fullName evidence="3">C2H2-type domain-containing protein</fullName>
    </recommendedName>
</protein>
<dbReference type="PROSITE" id="PS50157">
    <property type="entry name" value="ZINC_FINGER_C2H2_2"/>
    <property type="match status" value="1"/>
</dbReference>
<dbReference type="PANTHER" id="PTHR38166">
    <property type="entry name" value="C2H2-TYPE DOMAIN-CONTAINING PROTEIN-RELATED"/>
    <property type="match status" value="1"/>
</dbReference>
<evidence type="ECO:0000313" key="5">
    <source>
        <dbReference type="Proteomes" id="UP001321749"/>
    </source>
</evidence>
<feature type="compositionally biased region" description="Polar residues" evidence="2">
    <location>
        <begin position="120"/>
        <end position="154"/>
    </location>
</feature>
<feature type="domain" description="C2H2-type" evidence="3">
    <location>
        <begin position="209"/>
        <end position="236"/>
    </location>
</feature>
<keyword evidence="5" id="KW-1185">Reference proteome</keyword>
<keyword evidence="1" id="KW-0479">Metal-binding</keyword>
<evidence type="ECO:0000259" key="3">
    <source>
        <dbReference type="PROSITE" id="PS50157"/>
    </source>
</evidence>
<feature type="region of interest" description="Disordered" evidence="2">
    <location>
        <begin position="350"/>
        <end position="408"/>
    </location>
</feature>
<dbReference type="PANTHER" id="PTHR38166:SF1">
    <property type="entry name" value="C2H2-TYPE DOMAIN-CONTAINING PROTEIN"/>
    <property type="match status" value="1"/>
</dbReference>
<feature type="region of interest" description="Disordered" evidence="2">
    <location>
        <begin position="513"/>
        <end position="546"/>
    </location>
</feature>
<dbReference type="GO" id="GO:0008270">
    <property type="term" value="F:zinc ion binding"/>
    <property type="evidence" value="ECO:0007669"/>
    <property type="project" value="UniProtKB-KW"/>
</dbReference>
<name>A0AAV9HVL1_9PEZI</name>
<evidence type="ECO:0000256" key="1">
    <source>
        <dbReference type="PROSITE-ProRule" id="PRU00042"/>
    </source>
</evidence>
<feature type="region of interest" description="Disordered" evidence="2">
    <location>
        <begin position="1"/>
        <end position="86"/>
    </location>
</feature>
<proteinExistence type="predicted"/>
<evidence type="ECO:0000256" key="2">
    <source>
        <dbReference type="SAM" id="MobiDB-lite"/>
    </source>
</evidence>
<reference evidence="4" key="2">
    <citation type="submission" date="2023-06" db="EMBL/GenBank/DDBJ databases">
        <authorList>
            <consortium name="Lawrence Berkeley National Laboratory"/>
            <person name="Mondo S.J."/>
            <person name="Hensen N."/>
            <person name="Bonometti L."/>
            <person name="Westerberg I."/>
            <person name="Brannstrom I.O."/>
            <person name="Guillou S."/>
            <person name="Cros-Aarteil S."/>
            <person name="Calhoun S."/>
            <person name="Haridas S."/>
            <person name="Kuo A."/>
            <person name="Pangilinan J."/>
            <person name="Riley R."/>
            <person name="Labutti K."/>
            <person name="Andreopoulos B."/>
            <person name="Lipzen A."/>
            <person name="Chen C."/>
            <person name="Yanf M."/>
            <person name="Daum C."/>
            <person name="Ng V."/>
            <person name="Clum A."/>
            <person name="Steindorff A."/>
            <person name="Ohm R."/>
            <person name="Martin F."/>
            <person name="Silar P."/>
            <person name="Natvig D."/>
            <person name="Lalanne C."/>
            <person name="Gautier V."/>
            <person name="Ament-Velasquez S.L."/>
            <person name="Kruys A."/>
            <person name="Hutchinson M.I."/>
            <person name="Powell A.J."/>
            <person name="Barry K."/>
            <person name="Miller A.N."/>
            <person name="Grigoriev I.V."/>
            <person name="Debuchy R."/>
            <person name="Gladieux P."/>
            <person name="Thoren M.H."/>
            <person name="Johannesson H."/>
        </authorList>
    </citation>
    <scope>NUCLEOTIDE SEQUENCE</scope>
    <source>
        <strain evidence="4">PSN324</strain>
    </source>
</reference>
<feature type="region of interest" description="Disordered" evidence="2">
    <location>
        <begin position="120"/>
        <end position="187"/>
    </location>
</feature>
<keyword evidence="1" id="KW-0862">Zinc</keyword>
<keyword evidence="1" id="KW-0863">Zinc-finger</keyword>
<feature type="compositionally biased region" description="Basic and acidic residues" evidence="2">
    <location>
        <begin position="170"/>
        <end position="182"/>
    </location>
</feature>
<evidence type="ECO:0000313" key="4">
    <source>
        <dbReference type="EMBL" id="KAK4464763.1"/>
    </source>
</evidence>
<gene>
    <name evidence="4" type="ORF">QBC42DRAFT_344443</name>
</gene>
<dbReference type="InterPro" id="IPR013087">
    <property type="entry name" value="Znf_C2H2_type"/>
</dbReference>
<feature type="compositionally biased region" description="Basic residues" evidence="2">
    <location>
        <begin position="361"/>
        <end position="374"/>
    </location>
</feature>
<reference evidence="4" key="1">
    <citation type="journal article" date="2023" name="Mol. Phylogenet. Evol.">
        <title>Genome-scale phylogeny and comparative genomics of the fungal order Sordariales.</title>
        <authorList>
            <person name="Hensen N."/>
            <person name="Bonometti L."/>
            <person name="Westerberg I."/>
            <person name="Brannstrom I.O."/>
            <person name="Guillou S."/>
            <person name="Cros-Aarteil S."/>
            <person name="Calhoun S."/>
            <person name="Haridas S."/>
            <person name="Kuo A."/>
            <person name="Mondo S."/>
            <person name="Pangilinan J."/>
            <person name="Riley R."/>
            <person name="LaButti K."/>
            <person name="Andreopoulos B."/>
            <person name="Lipzen A."/>
            <person name="Chen C."/>
            <person name="Yan M."/>
            <person name="Daum C."/>
            <person name="Ng V."/>
            <person name="Clum A."/>
            <person name="Steindorff A."/>
            <person name="Ohm R.A."/>
            <person name="Martin F."/>
            <person name="Silar P."/>
            <person name="Natvig D.O."/>
            <person name="Lalanne C."/>
            <person name="Gautier V."/>
            <person name="Ament-Velasquez S.L."/>
            <person name="Kruys A."/>
            <person name="Hutchinson M.I."/>
            <person name="Powell A.J."/>
            <person name="Barry K."/>
            <person name="Miller A.N."/>
            <person name="Grigoriev I.V."/>
            <person name="Debuchy R."/>
            <person name="Gladieux P."/>
            <person name="Hiltunen Thoren M."/>
            <person name="Johannesson H."/>
        </authorList>
    </citation>
    <scope>NUCLEOTIDE SEQUENCE</scope>
    <source>
        <strain evidence="4">PSN324</strain>
    </source>
</reference>